<proteinExistence type="predicted"/>
<reference evidence="1 2" key="1">
    <citation type="journal article" date="2024" name="G3 (Bethesda)">
        <title>Genome assembly of Hibiscus sabdariffa L. provides insights into metabolisms of medicinal natural products.</title>
        <authorList>
            <person name="Kim T."/>
        </authorList>
    </citation>
    <scope>NUCLEOTIDE SEQUENCE [LARGE SCALE GENOMIC DNA]</scope>
    <source>
        <strain evidence="1">TK-2024</strain>
        <tissue evidence="1">Old leaves</tissue>
    </source>
</reference>
<keyword evidence="2" id="KW-1185">Reference proteome</keyword>
<dbReference type="PANTHER" id="PTHR36482">
    <property type="entry name" value="OSJNBA0024J22.15 PROTEIN"/>
    <property type="match status" value="1"/>
</dbReference>
<accession>A0ABR2QF40</accession>
<dbReference type="InterPro" id="IPR053085">
    <property type="entry name" value="Jasmonate-induced_protein"/>
</dbReference>
<comment type="caution">
    <text evidence="1">The sequence shown here is derived from an EMBL/GenBank/DDBJ whole genome shotgun (WGS) entry which is preliminary data.</text>
</comment>
<dbReference type="Proteomes" id="UP001396334">
    <property type="component" value="Unassembled WGS sequence"/>
</dbReference>
<gene>
    <name evidence="1" type="ORF">V6N11_070283</name>
</gene>
<sequence length="285" mass="31807">MNDVSLFDQSENDLLNVEHIPEMSPSVEEAEKVGGNIIFEEDNLEASTNNLVSRNSGDSRLIEAPLLSESNLLCLTSELRFFTMSIIGGHGIFNSDWDTMKLVLEESIKLELSSLREYVDQRLNAIDQRIDELHAQVSGGGKTGPAIYTQLILENLSDQSLSHYQQHNWYGSGNFPQIIHRRMSAEIKHEADSGTGCSKGGVAYTIRDNIRWVVAWSNMKDKENKVYIDVIETDGSIDWDVYGSLLDTSKPKPNAVNKYWNRVVASIDPSSVTPLMKATLAAAIR</sequence>
<name>A0ABR2QF40_9ROSI</name>
<organism evidence="1 2">
    <name type="scientific">Hibiscus sabdariffa</name>
    <name type="common">roselle</name>
    <dbReference type="NCBI Taxonomy" id="183260"/>
    <lineage>
        <taxon>Eukaryota</taxon>
        <taxon>Viridiplantae</taxon>
        <taxon>Streptophyta</taxon>
        <taxon>Embryophyta</taxon>
        <taxon>Tracheophyta</taxon>
        <taxon>Spermatophyta</taxon>
        <taxon>Magnoliopsida</taxon>
        <taxon>eudicotyledons</taxon>
        <taxon>Gunneridae</taxon>
        <taxon>Pentapetalae</taxon>
        <taxon>rosids</taxon>
        <taxon>malvids</taxon>
        <taxon>Malvales</taxon>
        <taxon>Malvaceae</taxon>
        <taxon>Malvoideae</taxon>
        <taxon>Hibiscus</taxon>
    </lineage>
</organism>
<dbReference type="EMBL" id="JBBPBN010000040">
    <property type="protein sequence ID" value="KAK8999106.1"/>
    <property type="molecule type" value="Genomic_DNA"/>
</dbReference>
<protein>
    <submittedName>
        <fullName evidence="1">Uncharacterized protein</fullName>
    </submittedName>
</protein>
<evidence type="ECO:0000313" key="2">
    <source>
        <dbReference type="Proteomes" id="UP001396334"/>
    </source>
</evidence>
<dbReference type="PANTHER" id="PTHR36482:SF8">
    <property type="match status" value="1"/>
</dbReference>
<evidence type="ECO:0000313" key="1">
    <source>
        <dbReference type="EMBL" id="KAK8999106.1"/>
    </source>
</evidence>